<name>A0A372ZNP8_9ACTN</name>
<evidence type="ECO:0000313" key="2">
    <source>
        <dbReference type="EMBL" id="RGD57519.1"/>
    </source>
</evidence>
<dbReference type="AlphaFoldDB" id="A0A372ZNP8"/>
<dbReference type="Proteomes" id="UP000263377">
    <property type="component" value="Unassembled WGS sequence"/>
</dbReference>
<gene>
    <name evidence="2" type="ORF">DR950_06665</name>
</gene>
<keyword evidence="3" id="KW-1185">Reference proteome</keyword>
<accession>A0A372ZNP8</accession>
<proteinExistence type="predicted"/>
<keyword evidence="1" id="KW-0732">Signal</keyword>
<evidence type="ECO:0000313" key="3">
    <source>
        <dbReference type="Proteomes" id="UP000263377"/>
    </source>
</evidence>
<sequence>MPARAFEGNTTVKTIRALVTTAVTLAAAAGTSLAAAPVAQAVPADCSLRQETGHNPQYAEGACLYAPTTQRWRVLATCETLDGRFYGVASAWAWGQGYPRNHGEGVPIANTKEAWCKPGDALYDAGIELG</sequence>
<evidence type="ECO:0000256" key="1">
    <source>
        <dbReference type="SAM" id="SignalP"/>
    </source>
</evidence>
<evidence type="ECO:0008006" key="4">
    <source>
        <dbReference type="Google" id="ProtNLM"/>
    </source>
</evidence>
<dbReference type="EMBL" id="QVIG01000001">
    <property type="protein sequence ID" value="RGD57519.1"/>
    <property type="molecule type" value="Genomic_DNA"/>
</dbReference>
<feature type="chain" id="PRO_5038771357" description="Secreted protein" evidence="1">
    <location>
        <begin position="35"/>
        <end position="130"/>
    </location>
</feature>
<feature type="signal peptide" evidence="1">
    <location>
        <begin position="1"/>
        <end position="34"/>
    </location>
</feature>
<organism evidence="2 3">
    <name type="scientific">Kitasatospora xanthocidica</name>
    <dbReference type="NCBI Taxonomy" id="83382"/>
    <lineage>
        <taxon>Bacteria</taxon>
        <taxon>Bacillati</taxon>
        <taxon>Actinomycetota</taxon>
        <taxon>Actinomycetes</taxon>
        <taxon>Kitasatosporales</taxon>
        <taxon>Streptomycetaceae</taxon>
        <taxon>Kitasatospora</taxon>
    </lineage>
</organism>
<protein>
    <recommendedName>
        <fullName evidence="4">Secreted protein</fullName>
    </recommendedName>
</protein>
<comment type="caution">
    <text evidence="2">The sequence shown here is derived from an EMBL/GenBank/DDBJ whole genome shotgun (WGS) entry which is preliminary data.</text>
</comment>
<reference evidence="2 3" key="1">
    <citation type="submission" date="2018-08" db="EMBL/GenBank/DDBJ databases">
        <title>Diversity &amp; Physiological Properties of Lignin-Decomposing Actinobacteria from Soil.</title>
        <authorList>
            <person name="Roh S.G."/>
            <person name="Kim S.B."/>
        </authorList>
    </citation>
    <scope>NUCLEOTIDE SEQUENCE [LARGE SCALE GENOMIC DNA]</scope>
    <source>
        <strain evidence="2 3">MMS17-GH009</strain>
    </source>
</reference>